<sequence>MTRRIAPAAIAALLVAVAPLTAACGSDDPAPSRLTVGDLPQATSSIEYTYAGPAVPPPGHHEYLVRTAGSRATAIVGGYGVAKGDAPADATTTSTDVSSVQWGQLVEGLSALDDLPPAPTGCVGGSTYGVHVLADGRAVLDRSDVACGPTAAEVSAAYHAALAPISDRLGLPAS</sequence>
<name>F1YNY2_9ACTN</name>
<accession>F1YNY2</accession>
<feature type="chain" id="PRO_5039507794" description="Lipoprotein" evidence="1">
    <location>
        <begin position="23"/>
        <end position="174"/>
    </location>
</feature>
<evidence type="ECO:0000313" key="3">
    <source>
        <dbReference type="Proteomes" id="UP000035065"/>
    </source>
</evidence>
<dbReference type="OrthoDB" id="22367at2053"/>
<evidence type="ECO:0008006" key="4">
    <source>
        <dbReference type="Google" id="ProtNLM"/>
    </source>
</evidence>
<dbReference type="AlphaFoldDB" id="F1YNY2"/>
<dbReference type="RefSeq" id="WP_009680824.1">
    <property type="nucleotide sequence ID" value="NZ_AEUD01000020.1"/>
</dbReference>
<proteinExistence type="predicted"/>
<keyword evidence="1" id="KW-0732">Signal</keyword>
<dbReference type="STRING" id="644548.SCNU_18157"/>
<gene>
    <name evidence="2" type="ORF">SCNU_18157</name>
</gene>
<evidence type="ECO:0000256" key="1">
    <source>
        <dbReference type="SAM" id="SignalP"/>
    </source>
</evidence>
<organism evidence="2 3">
    <name type="scientific">Gordonia neofelifaecis NRRL B-59395</name>
    <dbReference type="NCBI Taxonomy" id="644548"/>
    <lineage>
        <taxon>Bacteria</taxon>
        <taxon>Bacillati</taxon>
        <taxon>Actinomycetota</taxon>
        <taxon>Actinomycetes</taxon>
        <taxon>Mycobacteriales</taxon>
        <taxon>Gordoniaceae</taxon>
        <taxon>Gordonia</taxon>
    </lineage>
</organism>
<protein>
    <recommendedName>
        <fullName evidence="4">Lipoprotein</fullName>
    </recommendedName>
</protein>
<dbReference type="eggNOG" id="ENOG5031W1P">
    <property type="taxonomic scope" value="Bacteria"/>
</dbReference>
<keyword evidence="3" id="KW-1185">Reference proteome</keyword>
<dbReference type="EMBL" id="AEUD01000020">
    <property type="protein sequence ID" value="EGD53601.1"/>
    <property type="molecule type" value="Genomic_DNA"/>
</dbReference>
<comment type="caution">
    <text evidence="2">The sequence shown here is derived from an EMBL/GenBank/DDBJ whole genome shotgun (WGS) entry which is preliminary data.</text>
</comment>
<dbReference type="Proteomes" id="UP000035065">
    <property type="component" value="Unassembled WGS sequence"/>
</dbReference>
<evidence type="ECO:0000313" key="2">
    <source>
        <dbReference type="EMBL" id="EGD53601.1"/>
    </source>
</evidence>
<dbReference type="PROSITE" id="PS51257">
    <property type="entry name" value="PROKAR_LIPOPROTEIN"/>
    <property type="match status" value="1"/>
</dbReference>
<feature type="signal peptide" evidence="1">
    <location>
        <begin position="1"/>
        <end position="22"/>
    </location>
</feature>
<reference evidence="2 3" key="1">
    <citation type="journal article" date="2011" name="J. Bacteriol.">
        <title>Draft Genome Sequence of Gordonia neofelifaecis NRRL B-59395, a Cholesterol-Degrading Actinomycete.</title>
        <authorList>
            <person name="Ge F."/>
            <person name="Li W."/>
            <person name="Chen G."/>
            <person name="Liu Y."/>
            <person name="Zhang G."/>
            <person name="Yong B."/>
            <person name="Wang Q."/>
            <person name="Wang N."/>
            <person name="Huang Z."/>
            <person name="Li W."/>
            <person name="Wang J."/>
            <person name="Wu C."/>
            <person name="Xie Q."/>
            <person name="Liu G."/>
        </authorList>
    </citation>
    <scope>NUCLEOTIDE SEQUENCE [LARGE SCALE GENOMIC DNA]</scope>
    <source>
        <strain evidence="2 3">NRRL B-59395</strain>
    </source>
</reference>